<dbReference type="EMBL" id="KN833118">
    <property type="protein sequence ID" value="KIM72627.1"/>
    <property type="molecule type" value="Genomic_DNA"/>
</dbReference>
<protein>
    <submittedName>
        <fullName evidence="1">Uncharacterized protein</fullName>
    </submittedName>
</protein>
<keyword evidence="2" id="KW-1185">Reference proteome</keyword>
<dbReference type="HOGENOM" id="CLU_1587149_0_0_1"/>
<evidence type="ECO:0000313" key="2">
    <source>
        <dbReference type="Proteomes" id="UP000054166"/>
    </source>
</evidence>
<dbReference type="Proteomes" id="UP000054166">
    <property type="component" value="Unassembled WGS sequence"/>
</dbReference>
<reference evidence="1 2" key="1">
    <citation type="submission" date="2014-04" db="EMBL/GenBank/DDBJ databases">
        <authorList>
            <consortium name="DOE Joint Genome Institute"/>
            <person name="Kuo A."/>
            <person name="Tarkka M."/>
            <person name="Buscot F."/>
            <person name="Kohler A."/>
            <person name="Nagy L.G."/>
            <person name="Floudas D."/>
            <person name="Copeland A."/>
            <person name="Barry K.W."/>
            <person name="Cichocki N."/>
            <person name="Veneault-Fourrey C."/>
            <person name="LaButti K."/>
            <person name="Lindquist E.A."/>
            <person name="Lipzen A."/>
            <person name="Lundell T."/>
            <person name="Morin E."/>
            <person name="Murat C."/>
            <person name="Sun H."/>
            <person name="Tunlid A."/>
            <person name="Henrissat B."/>
            <person name="Grigoriev I.V."/>
            <person name="Hibbett D.S."/>
            <person name="Martin F."/>
            <person name="Nordberg H.P."/>
            <person name="Cantor M.N."/>
            <person name="Hua S.X."/>
        </authorList>
    </citation>
    <scope>NUCLEOTIDE SEQUENCE [LARGE SCALE GENOMIC DNA]</scope>
    <source>
        <strain evidence="1 2">F 1598</strain>
    </source>
</reference>
<reference evidence="2" key="2">
    <citation type="submission" date="2015-01" db="EMBL/GenBank/DDBJ databases">
        <title>Evolutionary Origins and Diversification of the Mycorrhizal Mutualists.</title>
        <authorList>
            <consortium name="DOE Joint Genome Institute"/>
            <consortium name="Mycorrhizal Genomics Consortium"/>
            <person name="Kohler A."/>
            <person name="Kuo A."/>
            <person name="Nagy L.G."/>
            <person name="Floudas D."/>
            <person name="Copeland A."/>
            <person name="Barry K.W."/>
            <person name="Cichocki N."/>
            <person name="Veneault-Fourrey C."/>
            <person name="LaButti K."/>
            <person name="Lindquist E.A."/>
            <person name="Lipzen A."/>
            <person name="Lundell T."/>
            <person name="Morin E."/>
            <person name="Murat C."/>
            <person name="Riley R."/>
            <person name="Ohm R."/>
            <person name="Sun H."/>
            <person name="Tunlid A."/>
            <person name="Henrissat B."/>
            <person name="Grigoriev I.V."/>
            <person name="Hibbett D.S."/>
            <person name="Martin F."/>
        </authorList>
    </citation>
    <scope>NUCLEOTIDE SEQUENCE [LARGE SCALE GENOMIC DNA]</scope>
    <source>
        <strain evidence="2">F 1598</strain>
    </source>
</reference>
<name>A0A0C3B5T8_PILCF</name>
<accession>A0A0C3B5T8</accession>
<dbReference type="STRING" id="765440.A0A0C3B5T8"/>
<sequence>MSMFNKVGKFFVKYVEAFNVHVLPYELKSDDIILTEFGIDIIGEDNTMLHDEVATRVVFVFSEQDALVAAHAEQHQQHQLQLQQHAQEHQRVRRSEPVNFTLFYIPIRHLWSLIHPNQTVHPSYLTKTAAGFVWMGWVDSASVKPPYAWRVFASQLPAIPIFSLSSNH</sequence>
<dbReference type="InParanoid" id="A0A0C3B5T8"/>
<proteinExistence type="predicted"/>
<evidence type="ECO:0000313" key="1">
    <source>
        <dbReference type="EMBL" id="KIM72627.1"/>
    </source>
</evidence>
<gene>
    <name evidence="1" type="ORF">PILCRDRAFT_15973</name>
</gene>
<dbReference type="AlphaFoldDB" id="A0A0C3B5T8"/>
<organism evidence="1 2">
    <name type="scientific">Piloderma croceum (strain F 1598)</name>
    <dbReference type="NCBI Taxonomy" id="765440"/>
    <lineage>
        <taxon>Eukaryota</taxon>
        <taxon>Fungi</taxon>
        <taxon>Dikarya</taxon>
        <taxon>Basidiomycota</taxon>
        <taxon>Agaricomycotina</taxon>
        <taxon>Agaricomycetes</taxon>
        <taxon>Agaricomycetidae</taxon>
        <taxon>Atheliales</taxon>
        <taxon>Atheliaceae</taxon>
        <taxon>Piloderma</taxon>
    </lineage>
</organism>